<dbReference type="EMBL" id="BAAAQN010000001">
    <property type="protein sequence ID" value="GAA2010475.1"/>
    <property type="molecule type" value="Genomic_DNA"/>
</dbReference>
<evidence type="ECO:0000313" key="3">
    <source>
        <dbReference type="Proteomes" id="UP001500751"/>
    </source>
</evidence>
<evidence type="ECO:0008006" key="4">
    <source>
        <dbReference type="Google" id="ProtNLM"/>
    </source>
</evidence>
<dbReference type="RefSeq" id="WP_344663382.1">
    <property type="nucleotide sequence ID" value="NZ_BAAAQN010000001.1"/>
</dbReference>
<name>A0ABP5F0Q6_9ACTN</name>
<dbReference type="PROSITE" id="PS50231">
    <property type="entry name" value="RICIN_B_LECTIN"/>
    <property type="match status" value="1"/>
</dbReference>
<keyword evidence="1" id="KW-0732">Signal</keyword>
<organism evidence="2 3">
    <name type="scientific">Catenulispora yoronensis</name>
    <dbReference type="NCBI Taxonomy" id="450799"/>
    <lineage>
        <taxon>Bacteria</taxon>
        <taxon>Bacillati</taxon>
        <taxon>Actinomycetota</taxon>
        <taxon>Actinomycetes</taxon>
        <taxon>Catenulisporales</taxon>
        <taxon>Catenulisporaceae</taxon>
        <taxon>Catenulispora</taxon>
    </lineage>
</organism>
<dbReference type="Gene3D" id="2.80.10.50">
    <property type="match status" value="1"/>
</dbReference>
<gene>
    <name evidence="2" type="ORF">GCM10009839_00470</name>
</gene>
<dbReference type="InterPro" id="IPR035992">
    <property type="entry name" value="Ricin_B-like_lectins"/>
</dbReference>
<feature type="signal peptide" evidence="1">
    <location>
        <begin position="1"/>
        <end position="30"/>
    </location>
</feature>
<comment type="caution">
    <text evidence="2">The sequence shown here is derived from an EMBL/GenBank/DDBJ whole genome shotgun (WGS) entry which is preliminary data.</text>
</comment>
<evidence type="ECO:0000313" key="2">
    <source>
        <dbReference type="EMBL" id="GAA2010475.1"/>
    </source>
</evidence>
<accession>A0ABP5F0Q6</accession>
<keyword evidence="3" id="KW-1185">Reference proteome</keyword>
<evidence type="ECO:0000256" key="1">
    <source>
        <dbReference type="SAM" id="SignalP"/>
    </source>
</evidence>
<protein>
    <recommendedName>
        <fullName evidence="4">Ricin B lectin domain-containing protein</fullName>
    </recommendedName>
</protein>
<dbReference type="SUPFAM" id="SSF50370">
    <property type="entry name" value="Ricin B-like lectins"/>
    <property type="match status" value="1"/>
</dbReference>
<sequence length="158" mass="17438">MSRLKKLIPLAAVIVATPLIVTGTASTASAASTITWKTNGVCLGYALSTFANNVSNLDNVWTEDCSAPGYSSVYWIDSNVTSNIWLEHPDVDTSLCLTAYKDHSVYFEHCKANNNYERWREIHVGSVWHLQNVATGEYLNGGGTYKQVHTSTYAQAWT</sequence>
<proteinExistence type="predicted"/>
<feature type="chain" id="PRO_5046492279" description="Ricin B lectin domain-containing protein" evidence="1">
    <location>
        <begin position="31"/>
        <end position="158"/>
    </location>
</feature>
<reference evidence="3" key="1">
    <citation type="journal article" date="2019" name="Int. J. Syst. Evol. Microbiol.">
        <title>The Global Catalogue of Microorganisms (GCM) 10K type strain sequencing project: providing services to taxonomists for standard genome sequencing and annotation.</title>
        <authorList>
            <consortium name="The Broad Institute Genomics Platform"/>
            <consortium name="The Broad Institute Genome Sequencing Center for Infectious Disease"/>
            <person name="Wu L."/>
            <person name="Ma J."/>
        </authorList>
    </citation>
    <scope>NUCLEOTIDE SEQUENCE [LARGE SCALE GENOMIC DNA]</scope>
    <source>
        <strain evidence="3">JCM 16014</strain>
    </source>
</reference>
<dbReference type="Proteomes" id="UP001500751">
    <property type="component" value="Unassembled WGS sequence"/>
</dbReference>